<evidence type="ECO:0000256" key="1">
    <source>
        <dbReference type="ARBA" id="ARBA00001946"/>
    </source>
</evidence>
<dbReference type="PANTHER" id="PTHR33653">
    <property type="entry name" value="RIBONUCLEASE VAPC2"/>
    <property type="match status" value="1"/>
</dbReference>
<sequence>MVVDTGVFIEFLRASNKLKTSLINLPDNSEIYISSISLYELYMGAISPEKWRDIQTLTEDIPVLSFTKIVSEKAGSIYHELRKQNQLIEFRDIFIAATALVHDMPVLHEIKSTSLEFEILNW</sequence>
<dbReference type="CDD" id="cd09881">
    <property type="entry name" value="PIN_VapC4-5_FitB-like"/>
    <property type="match status" value="1"/>
</dbReference>
<evidence type="ECO:0000256" key="7">
    <source>
        <dbReference type="ARBA" id="ARBA00038093"/>
    </source>
</evidence>
<evidence type="ECO:0000256" key="5">
    <source>
        <dbReference type="ARBA" id="ARBA00022801"/>
    </source>
</evidence>
<evidence type="ECO:0000313" key="10">
    <source>
        <dbReference type="Proteomes" id="UP001300692"/>
    </source>
</evidence>
<comment type="cofactor">
    <cofactor evidence="1">
        <name>Mg(2+)</name>
        <dbReference type="ChEBI" id="CHEBI:18420"/>
    </cofactor>
</comment>
<keyword evidence="5" id="KW-0378">Hydrolase</keyword>
<evidence type="ECO:0000259" key="8">
    <source>
        <dbReference type="Pfam" id="PF01850"/>
    </source>
</evidence>
<keyword evidence="6" id="KW-0460">Magnesium</keyword>
<dbReference type="PANTHER" id="PTHR33653:SF1">
    <property type="entry name" value="RIBONUCLEASE VAPC2"/>
    <property type="match status" value="1"/>
</dbReference>
<evidence type="ECO:0000256" key="3">
    <source>
        <dbReference type="ARBA" id="ARBA00022722"/>
    </source>
</evidence>
<evidence type="ECO:0000256" key="6">
    <source>
        <dbReference type="ARBA" id="ARBA00022842"/>
    </source>
</evidence>
<dbReference type="EMBL" id="JAOYOD010000001">
    <property type="protein sequence ID" value="MCV9387562.1"/>
    <property type="molecule type" value="Genomic_DNA"/>
</dbReference>
<gene>
    <name evidence="9" type="ORF">N7U62_12855</name>
</gene>
<organism evidence="9 10">
    <name type="scientific">Reichenbachiella ulvae</name>
    <dbReference type="NCBI Taxonomy" id="2980104"/>
    <lineage>
        <taxon>Bacteria</taxon>
        <taxon>Pseudomonadati</taxon>
        <taxon>Bacteroidota</taxon>
        <taxon>Cytophagia</taxon>
        <taxon>Cytophagales</taxon>
        <taxon>Reichenbachiellaceae</taxon>
        <taxon>Reichenbachiella</taxon>
    </lineage>
</organism>
<dbReference type="Proteomes" id="UP001300692">
    <property type="component" value="Unassembled WGS sequence"/>
</dbReference>
<dbReference type="SUPFAM" id="SSF88723">
    <property type="entry name" value="PIN domain-like"/>
    <property type="match status" value="1"/>
</dbReference>
<evidence type="ECO:0000256" key="4">
    <source>
        <dbReference type="ARBA" id="ARBA00022723"/>
    </source>
</evidence>
<evidence type="ECO:0000256" key="2">
    <source>
        <dbReference type="ARBA" id="ARBA00022649"/>
    </source>
</evidence>
<comment type="similarity">
    <text evidence="7">Belongs to the PINc/VapC protein family.</text>
</comment>
<dbReference type="Pfam" id="PF01850">
    <property type="entry name" value="PIN"/>
    <property type="match status" value="1"/>
</dbReference>
<dbReference type="InterPro" id="IPR050556">
    <property type="entry name" value="Type_II_TA_system_RNase"/>
</dbReference>
<keyword evidence="2" id="KW-1277">Toxin-antitoxin system</keyword>
<reference evidence="9 10" key="1">
    <citation type="submission" date="2022-10" db="EMBL/GenBank/DDBJ databases">
        <title>Comparative genomics and taxonomic characterization of three novel marine species of genus Reichenbachiella exhibiting antioxidant and polysaccharide degradation activities.</title>
        <authorList>
            <person name="Muhammad N."/>
            <person name="Lee Y.-J."/>
            <person name="Ko J."/>
            <person name="Kim S.-G."/>
        </authorList>
    </citation>
    <scope>NUCLEOTIDE SEQUENCE [LARGE SCALE GENOMIC DNA]</scope>
    <source>
        <strain evidence="9 10">ABR2-5</strain>
    </source>
</reference>
<keyword evidence="3" id="KW-0540">Nuclease</keyword>
<comment type="caution">
    <text evidence="9">The sequence shown here is derived from an EMBL/GenBank/DDBJ whole genome shotgun (WGS) entry which is preliminary data.</text>
</comment>
<dbReference type="InterPro" id="IPR002716">
    <property type="entry name" value="PIN_dom"/>
</dbReference>
<name>A0ABT3CVD6_9BACT</name>
<accession>A0ABT3CVD6</accession>
<keyword evidence="4" id="KW-0479">Metal-binding</keyword>
<evidence type="ECO:0000313" key="9">
    <source>
        <dbReference type="EMBL" id="MCV9387562.1"/>
    </source>
</evidence>
<feature type="domain" description="PIN" evidence="8">
    <location>
        <begin position="1"/>
        <end position="108"/>
    </location>
</feature>
<protein>
    <submittedName>
        <fullName evidence="9">Type II toxin-antitoxin system VapC family toxin</fullName>
    </submittedName>
</protein>
<proteinExistence type="inferred from homology"/>
<keyword evidence="10" id="KW-1185">Reference proteome</keyword>
<dbReference type="Gene3D" id="3.40.50.1010">
    <property type="entry name" value="5'-nuclease"/>
    <property type="match status" value="1"/>
</dbReference>
<dbReference type="RefSeq" id="WP_264138383.1">
    <property type="nucleotide sequence ID" value="NZ_JAOYOD010000001.1"/>
</dbReference>
<dbReference type="InterPro" id="IPR029060">
    <property type="entry name" value="PIN-like_dom_sf"/>
</dbReference>